<organism evidence="1 2">
    <name type="scientific">Neomicrococcus aestuarii</name>
    <dbReference type="NCBI Taxonomy" id="556325"/>
    <lineage>
        <taxon>Bacteria</taxon>
        <taxon>Bacillati</taxon>
        <taxon>Actinomycetota</taxon>
        <taxon>Actinomycetes</taxon>
        <taxon>Micrococcales</taxon>
        <taxon>Micrococcaceae</taxon>
        <taxon>Neomicrococcus</taxon>
    </lineage>
</organism>
<dbReference type="InterPro" id="IPR036249">
    <property type="entry name" value="Thioredoxin-like_sf"/>
</dbReference>
<dbReference type="AlphaFoldDB" id="A0A7W8TUV4"/>
<proteinExistence type="predicted"/>
<gene>
    <name evidence="1" type="ORF">HD598_002032</name>
</gene>
<dbReference type="SUPFAM" id="SSF52833">
    <property type="entry name" value="Thioredoxin-like"/>
    <property type="match status" value="1"/>
</dbReference>
<dbReference type="EMBL" id="JACHDR010000001">
    <property type="protein sequence ID" value="MBB5513345.1"/>
    <property type="molecule type" value="Genomic_DNA"/>
</dbReference>
<sequence length="82" mass="9353">MNFPKIELITNAGCHLCEDARTVVDEVTRELGVPWEEVSLQSSPELVALHSEEVPVLRIDGVVRDFWVIDPARLRRLLTERS</sequence>
<dbReference type="Pfam" id="PF05768">
    <property type="entry name" value="Glrx-like"/>
    <property type="match status" value="1"/>
</dbReference>
<evidence type="ECO:0000313" key="2">
    <source>
        <dbReference type="Proteomes" id="UP000580797"/>
    </source>
</evidence>
<evidence type="ECO:0000313" key="1">
    <source>
        <dbReference type="EMBL" id="MBB5513345.1"/>
    </source>
</evidence>
<dbReference type="Gene3D" id="3.40.30.10">
    <property type="entry name" value="Glutaredoxin"/>
    <property type="match status" value="1"/>
</dbReference>
<accession>A0A7W8TUV4</accession>
<dbReference type="RefSeq" id="WP_183665621.1">
    <property type="nucleotide sequence ID" value="NZ_BAAARH010000002.1"/>
</dbReference>
<reference evidence="1 2" key="1">
    <citation type="submission" date="2020-08" db="EMBL/GenBank/DDBJ databases">
        <title>Sequencing the genomes of 1000 actinobacteria strains.</title>
        <authorList>
            <person name="Klenk H.-P."/>
        </authorList>
    </citation>
    <scope>NUCLEOTIDE SEQUENCE [LARGE SCALE GENOMIC DNA]</scope>
    <source>
        <strain evidence="1 2">DSM 105783</strain>
    </source>
</reference>
<dbReference type="Proteomes" id="UP000580797">
    <property type="component" value="Unassembled WGS sequence"/>
</dbReference>
<comment type="caution">
    <text evidence="1">The sequence shown here is derived from an EMBL/GenBank/DDBJ whole genome shotgun (WGS) entry which is preliminary data.</text>
</comment>
<protein>
    <submittedName>
        <fullName evidence="1">Glutaredoxin</fullName>
    </submittedName>
</protein>
<dbReference type="InterPro" id="IPR008554">
    <property type="entry name" value="Glutaredoxin-like"/>
</dbReference>
<name>A0A7W8TUV4_9MICC</name>